<gene>
    <name evidence="5" type="ORF">PBV87_14840</name>
</gene>
<dbReference type="InterPro" id="IPR036812">
    <property type="entry name" value="NAD(P)_OxRdtase_dom_sf"/>
</dbReference>
<feature type="domain" description="NADP-dependent oxidoreductase" evidence="4">
    <location>
        <begin position="25"/>
        <end position="325"/>
    </location>
</feature>
<dbReference type="PANTHER" id="PTHR43150">
    <property type="entry name" value="HYPERKINETIC, ISOFORM M"/>
    <property type="match status" value="1"/>
</dbReference>
<dbReference type="RefSeq" id="WP_271012765.1">
    <property type="nucleotide sequence ID" value="NZ_JAQIFT010000054.1"/>
</dbReference>
<proteinExistence type="inferred from homology"/>
<dbReference type="GO" id="GO:0016491">
    <property type="term" value="F:oxidoreductase activity"/>
    <property type="evidence" value="ECO:0007669"/>
    <property type="project" value="UniProtKB-KW"/>
</dbReference>
<dbReference type="Pfam" id="PF00248">
    <property type="entry name" value="Aldo_ket_red"/>
    <property type="match status" value="1"/>
</dbReference>
<dbReference type="InterPro" id="IPR023210">
    <property type="entry name" value="NADP_OxRdtase_dom"/>
</dbReference>
<dbReference type="Gene3D" id="3.20.20.100">
    <property type="entry name" value="NADP-dependent oxidoreductase domain"/>
    <property type="match status" value="1"/>
</dbReference>
<dbReference type="GO" id="GO:0051596">
    <property type="term" value="P:methylglyoxal catabolic process"/>
    <property type="evidence" value="ECO:0007669"/>
    <property type="project" value="TreeGrafter"/>
</dbReference>
<organism evidence="5 6">
    <name type="scientific">Holtiella tumoricola</name>
    <dbReference type="NCBI Taxonomy" id="3018743"/>
    <lineage>
        <taxon>Bacteria</taxon>
        <taxon>Bacillati</taxon>
        <taxon>Bacillota</taxon>
        <taxon>Clostridia</taxon>
        <taxon>Lachnospirales</taxon>
        <taxon>Cellulosilyticaceae</taxon>
        <taxon>Holtiella</taxon>
    </lineage>
</organism>
<evidence type="ECO:0000313" key="5">
    <source>
        <dbReference type="EMBL" id="MDA3732753.1"/>
    </source>
</evidence>
<evidence type="ECO:0000313" key="6">
    <source>
        <dbReference type="Proteomes" id="UP001169242"/>
    </source>
</evidence>
<dbReference type="PANTHER" id="PTHR43150:SF4">
    <property type="entry name" value="L-GLYCERALDEHYDE 3-PHOSPHATE REDUCTASE"/>
    <property type="match status" value="1"/>
</dbReference>
<accession>A0AA42J236</accession>
<evidence type="ECO:0000256" key="2">
    <source>
        <dbReference type="ARBA" id="ARBA00022857"/>
    </source>
</evidence>
<evidence type="ECO:0000256" key="1">
    <source>
        <dbReference type="ARBA" id="ARBA00006515"/>
    </source>
</evidence>
<dbReference type="InterPro" id="IPR005399">
    <property type="entry name" value="K_chnl_volt-dep_bsu_KCNAB-rel"/>
</dbReference>
<sequence length="329" mass="36589">MISDDRYEKMIYRRCGNSGLLLPAISLGLLKNFGKTNSYDNSKEVIISAFNHGINHFDLANNYGNPPGSAECTLGRILREELIGYRDELLISTKAGYTMWKGPYGDWGSRKHLLSSLNQSLKRLGLDYVDIFYSHRRDPNTPLEETMGALATAVHQGKALYVGISNYNALDTKKAVTILKNMGVPCLIHQPSYSLLNRRVEDGLIDLFKKEGMGAIAFGSLEQGLLTSKGLDEETLKGARALDSEVLKGEETLDEVLHKIQQLNEVAEHRGQTLAQMSIAWTLREGGVTSTLIGASSKEQIEENVKALDNLEFTEEELTIIERILNKLI</sequence>
<dbReference type="EMBL" id="JAQIFT010000054">
    <property type="protein sequence ID" value="MDA3732753.1"/>
    <property type="molecule type" value="Genomic_DNA"/>
</dbReference>
<name>A0AA42J236_9FIRM</name>
<protein>
    <submittedName>
        <fullName evidence="5">Aldo/keto reductase</fullName>
    </submittedName>
</protein>
<reference evidence="5" key="1">
    <citation type="journal article" date="2023" name="Int. J. Syst. Evol. Microbiol.">
        <title>&lt;i&gt;Holtiella tumoricola&lt;/i&gt; gen. nov. sp. nov., isolated from a human clinical sample.</title>
        <authorList>
            <person name="Allen-Vercoe E."/>
            <person name="Daigneault M.C."/>
            <person name="Vancuren S.J."/>
            <person name="Cochrane K."/>
            <person name="O'Neal L.L."/>
            <person name="Sankaranarayanan K."/>
            <person name="Lawson P.A."/>
        </authorList>
    </citation>
    <scope>NUCLEOTIDE SEQUENCE</scope>
    <source>
        <strain evidence="5">CC70A</strain>
    </source>
</reference>
<evidence type="ECO:0000256" key="3">
    <source>
        <dbReference type="ARBA" id="ARBA00023002"/>
    </source>
</evidence>
<comment type="caution">
    <text evidence="5">The sequence shown here is derived from an EMBL/GenBank/DDBJ whole genome shotgun (WGS) entry which is preliminary data.</text>
</comment>
<comment type="similarity">
    <text evidence="1">Belongs to the shaker potassium channel beta subunit family.</text>
</comment>
<dbReference type="AlphaFoldDB" id="A0AA42J236"/>
<keyword evidence="6" id="KW-1185">Reference proteome</keyword>
<dbReference type="Proteomes" id="UP001169242">
    <property type="component" value="Unassembled WGS sequence"/>
</dbReference>
<dbReference type="SUPFAM" id="SSF51430">
    <property type="entry name" value="NAD(P)-linked oxidoreductase"/>
    <property type="match status" value="1"/>
</dbReference>
<keyword evidence="3" id="KW-0560">Oxidoreductase</keyword>
<dbReference type="PRINTS" id="PR01577">
    <property type="entry name" value="KCNABCHANNEL"/>
</dbReference>
<keyword evidence="2" id="KW-0521">NADP</keyword>
<evidence type="ECO:0000259" key="4">
    <source>
        <dbReference type="Pfam" id="PF00248"/>
    </source>
</evidence>